<feature type="transmembrane region" description="Helical" evidence="1">
    <location>
        <begin position="67"/>
        <end position="88"/>
    </location>
</feature>
<proteinExistence type="predicted"/>
<keyword evidence="1" id="KW-0472">Membrane</keyword>
<feature type="transmembrane region" description="Helical" evidence="1">
    <location>
        <begin position="12"/>
        <end position="33"/>
    </location>
</feature>
<dbReference type="InterPro" id="IPR023804">
    <property type="entry name" value="DUF3792_TM"/>
</dbReference>
<dbReference type="NCBIfam" id="TIGR04086">
    <property type="entry name" value="TIGR04086_membr"/>
    <property type="match status" value="1"/>
</dbReference>
<feature type="transmembrane region" description="Helical" evidence="1">
    <location>
        <begin position="39"/>
        <end position="60"/>
    </location>
</feature>
<name>A0ABS1T725_9CLOT</name>
<reference evidence="2 3" key="1">
    <citation type="submission" date="2021-01" db="EMBL/GenBank/DDBJ databases">
        <title>Genome public.</title>
        <authorList>
            <person name="Liu C."/>
            <person name="Sun Q."/>
        </authorList>
    </citation>
    <scope>NUCLEOTIDE SEQUENCE [LARGE SCALE GENOMIC DNA]</scope>
    <source>
        <strain evidence="2 3">YIM B02515</strain>
    </source>
</reference>
<organism evidence="2 3">
    <name type="scientific">Clostridium rhizosphaerae</name>
    <dbReference type="NCBI Taxonomy" id="2803861"/>
    <lineage>
        <taxon>Bacteria</taxon>
        <taxon>Bacillati</taxon>
        <taxon>Bacillota</taxon>
        <taxon>Clostridia</taxon>
        <taxon>Eubacteriales</taxon>
        <taxon>Clostridiaceae</taxon>
        <taxon>Clostridium</taxon>
    </lineage>
</organism>
<comment type="caution">
    <text evidence="2">The sequence shown here is derived from an EMBL/GenBank/DDBJ whole genome shotgun (WGS) entry which is preliminary data.</text>
</comment>
<protein>
    <submittedName>
        <fullName evidence="2">TIGR04086 family membrane protein</fullName>
    </submittedName>
</protein>
<evidence type="ECO:0000313" key="2">
    <source>
        <dbReference type="EMBL" id="MBL4935145.1"/>
    </source>
</evidence>
<keyword evidence="1" id="KW-1133">Transmembrane helix</keyword>
<sequence>MGKKYVYIGKGVLRGCVLTIIIAFILALIQTFSSIGESALSVCILITSMISIIYGCVYATKKINSKGWLVGLLVSVLYMIIVYIAAVIGGKDVLAIKDLWRVLLALITGTLSGMLGINL</sequence>
<dbReference type="Pfam" id="PF12670">
    <property type="entry name" value="DUF3792"/>
    <property type="match status" value="1"/>
</dbReference>
<accession>A0ABS1T725</accession>
<gene>
    <name evidence="2" type="ORF">JK636_05170</name>
</gene>
<dbReference type="EMBL" id="JAESWC010000002">
    <property type="protein sequence ID" value="MBL4935145.1"/>
    <property type="molecule type" value="Genomic_DNA"/>
</dbReference>
<evidence type="ECO:0000256" key="1">
    <source>
        <dbReference type="SAM" id="Phobius"/>
    </source>
</evidence>
<feature type="transmembrane region" description="Helical" evidence="1">
    <location>
        <begin position="100"/>
        <end position="117"/>
    </location>
</feature>
<keyword evidence="3" id="KW-1185">Reference proteome</keyword>
<dbReference type="Proteomes" id="UP000632377">
    <property type="component" value="Unassembled WGS sequence"/>
</dbReference>
<keyword evidence="1" id="KW-0812">Transmembrane</keyword>
<evidence type="ECO:0000313" key="3">
    <source>
        <dbReference type="Proteomes" id="UP000632377"/>
    </source>
</evidence>